<name>X1N6X5_9ZZZZ</name>
<reference evidence="1" key="1">
    <citation type="journal article" date="2014" name="Front. Microbiol.">
        <title>High frequency of phylogenetically diverse reductive dehalogenase-homologous genes in deep subseafloor sedimentary metagenomes.</title>
        <authorList>
            <person name="Kawai M."/>
            <person name="Futagami T."/>
            <person name="Toyoda A."/>
            <person name="Takaki Y."/>
            <person name="Nishi S."/>
            <person name="Hori S."/>
            <person name="Arai W."/>
            <person name="Tsubouchi T."/>
            <person name="Morono Y."/>
            <person name="Uchiyama I."/>
            <person name="Ito T."/>
            <person name="Fujiyama A."/>
            <person name="Inagaki F."/>
            <person name="Takami H."/>
        </authorList>
    </citation>
    <scope>NUCLEOTIDE SEQUENCE</scope>
    <source>
        <strain evidence="1">Expedition CK06-06</strain>
    </source>
</reference>
<sequence>GSCPKAEKIAQGIVNLPTHIYISQKQAKKIVDLLQSF</sequence>
<accession>X1N6X5</accession>
<dbReference type="Gene3D" id="3.90.1150.10">
    <property type="entry name" value="Aspartate Aminotransferase, domain 1"/>
    <property type="match status" value="1"/>
</dbReference>
<dbReference type="InterPro" id="IPR015422">
    <property type="entry name" value="PyrdxlP-dep_Trfase_small"/>
</dbReference>
<comment type="caution">
    <text evidence="1">The sequence shown here is derived from an EMBL/GenBank/DDBJ whole genome shotgun (WGS) entry which is preliminary data.</text>
</comment>
<organism evidence="1">
    <name type="scientific">marine sediment metagenome</name>
    <dbReference type="NCBI Taxonomy" id="412755"/>
    <lineage>
        <taxon>unclassified sequences</taxon>
        <taxon>metagenomes</taxon>
        <taxon>ecological metagenomes</taxon>
    </lineage>
</organism>
<dbReference type="EMBL" id="BARV01010607">
    <property type="protein sequence ID" value="GAI14389.1"/>
    <property type="molecule type" value="Genomic_DNA"/>
</dbReference>
<gene>
    <name evidence="1" type="ORF">S06H3_20478</name>
</gene>
<feature type="non-terminal residue" evidence="1">
    <location>
        <position position="1"/>
    </location>
</feature>
<proteinExistence type="predicted"/>
<dbReference type="AlphaFoldDB" id="X1N6X5"/>
<protein>
    <submittedName>
        <fullName evidence="1">Uncharacterized protein</fullName>
    </submittedName>
</protein>
<evidence type="ECO:0000313" key="1">
    <source>
        <dbReference type="EMBL" id="GAI14389.1"/>
    </source>
</evidence>